<evidence type="ECO:0000313" key="3">
    <source>
        <dbReference type="EMBL" id="KAK4708677.1"/>
    </source>
</evidence>
<dbReference type="Proteomes" id="UP001311915">
    <property type="component" value="Unassembled WGS sequence"/>
</dbReference>
<feature type="compositionally biased region" description="Pro residues" evidence="1">
    <location>
        <begin position="13"/>
        <end position="26"/>
    </location>
</feature>
<dbReference type="Pfam" id="PF03372">
    <property type="entry name" value="Exo_endo_phos"/>
    <property type="match status" value="1"/>
</dbReference>
<dbReference type="PANTHER" id="PTHR35218:SF7">
    <property type="entry name" value="ENDONUCLEASE_EXONUCLEASE_PHOSPHATASE"/>
    <property type="match status" value="1"/>
</dbReference>
<dbReference type="InterPro" id="IPR036691">
    <property type="entry name" value="Endo/exonu/phosph_ase_sf"/>
</dbReference>
<dbReference type="InterPro" id="IPR005135">
    <property type="entry name" value="Endo/exonuclease/phosphatase"/>
</dbReference>
<evidence type="ECO:0000259" key="2">
    <source>
        <dbReference type="Pfam" id="PF03372"/>
    </source>
</evidence>
<sequence length="406" mass="45887">MTMNNNNTLLSLPFPPPHPQLQPNYPPDPHQSGLMIEIPIYISLSHATMEELSNTPLNQIYPTPLLISIVERLTGSLIRLATTQLELTQELTTLELYNILHQPTPLSNLNMQHLQLDIAVSGEEDHMKDQVVPQIYTREPSPPIHHGTTNEMREEALNIPELHLQTLYLRNYLTIDMQQNIEKKIMIKVPKETPKTSLNIRCYNINTTPKYKNLNSVNLEMTLAPGGKPTPHKELSMKILLWNCSGARYVDFKRNLQALIDLNNPTILALTETKMEDHDNLLQTLEYTVVIQVPGWGYSGGIALFWKSSKITIVLLLFSVIYEKNLNSFRKSLWNSLSNLSSIINGPWLVCGDFNEVTNASEKLGGRPINNSKCSSFINCLDHMGMIAWDSLVKNILGPISTKTTS</sequence>
<dbReference type="Gene3D" id="3.60.10.10">
    <property type="entry name" value="Endonuclease/exonuclease/phosphatase"/>
    <property type="match status" value="1"/>
</dbReference>
<dbReference type="PANTHER" id="PTHR35218">
    <property type="entry name" value="RNASE H DOMAIN-CONTAINING PROTEIN"/>
    <property type="match status" value="1"/>
</dbReference>
<organism evidence="3 4">
    <name type="scientific">Solanum pinnatisectum</name>
    <name type="common">tansyleaf nightshade</name>
    <dbReference type="NCBI Taxonomy" id="50273"/>
    <lineage>
        <taxon>Eukaryota</taxon>
        <taxon>Viridiplantae</taxon>
        <taxon>Streptophyta</taxon>
        <taxon>Embryophyta</taxon>
        <taxon>Tracheophyta</taxon>
        <taxon>Spermatophyta</taxon>
        <taxon>Magnoliopsida</taxon>
        <taxon>eudicotyledons</taxon>
        <taxon>Gunneridae</taxon>
        <taxon>Pentapetalae</taxon>
        <taxon>asterids</taxon>
        <taxon>lamiids</taxon>
        <taxon>Solanales</taxon>
        <taxon>Solanaceae</taxon>
        <taxon>Solanoideae</taxon>
        <taxon>Solaneae</taxon>
        <taxon>Solanum</taxon>
    </lineage>
</organism>
<dbReference type="EMBL" id="JAWPEI010000012">
    <property type="protein sequence ID" value="KAK4708677.1"/>
    <property type="molecule type" value="Genomic_DNA"/>
</dbReference>
<name>A0AAV9K602_9SOLN</name>
<feature type="domain" description="Endonuclease/exonuclease/phosphatase" evidence="2">
    <location>
        <begin position="241"/>
        <end position="367"/>
    </location>
</feature>
<gene>
    <name evidence="3" type="ORF">R3W88_029602</name>
</gene>
<dbReference type="SUPFAM" id="SSF56219">
    <property type="entry name" value="DNase I-like"/>
    <property type="match status" value="1"/>
</dbReference>
<protein>
    <recommendedName>
        <fullName evidence="2">Endonuclease/exonuclease/phosphatase domain-containing protein</fullName>
    </recommendedName>
</protein>
<keyword evidence="4" id="KW-1185">Reference proteome</keyword>
<comment type="caution">
    <text evidence="3">The sequence shown here is derived from an EMBL/GenBank/DDBJ whole genome shotgun (WGS) entry which is preliminary data.</text>
</comment>
<accession>A0AAV9K602</accession>
<evidence type="ECO:0000313" key="4">
    <source>
        <dbReference type="Proteomes" id="UP001311915"/>
    </source>
</evidence>
<feature type="region of interest" description="Disordered" evidence="1">
    <location>
        <begin position="1"/>
        <end position="26"/>
    </location>
</feature>
<dbReference type="GO" id="GO:0003824">
    <property type="term" value="F:catalytic activity"/>
    <property type="evidence" value="ECO:0007669"/>
    <property type="project" value="InterPro"/>
</dbReference>
<feature type="compositionally biased region" description="Low complexity" evidence="1">
    <location>
        <begin position="1"/>
        <end position="12"/>
    </location>
</feature>
<dbReference type="AlphaFoldDB" id="A0AAV9K602"/>
<reference evidence="3 4" key="1">
    <citation type="submission" date="2023-10" db="EMBL/GenBank/DDBJ databases">
        <title>Genome-Wide Identification Analysis in wild type Solanum Pinnatisectum Reveals Some Genes Defensing Phytophthora Infestans.</title>
        <authorList>
            <person name="Sun C."/>
        </authorList>
    </citation>
    <scope>NUCLEOTIDE SEQUENCE [LARGE SCALE GENOMIC DNA]</scope>
    <source>
        <strain evidence="3">LQN</strain>
        <tissue evidence="3">Leaf</tissue>
    </source>
</reference>
<evidence type="ECO:0000256" key="1">
    <source>
        <dbReference type="SAM" id="MobiDB-lite"/>
    </source>
</evidence>
<proteinExistence type="predicted"/>